<sequence>MSSKDDLDFDTLYSAIWRDGPLYWYYWDKNNSEYIRKSEKKVALKCLSDSQNITNITEEFLNKVVEIYGISQNPDTKEYIMVFHVKYFEMYCTKCDKIYTNEQCKWCKLCQINQFKENFTNWTSRNEEIDDFIQEINMEEWFIILE</sequence>
<dbReference type="Proteomes" id="UP000265703">
    <property type="component" value="Unassembled WGS sequence"/>
</dbReference>
<evidence type="ECO:0008006" key="3">
    <source>
        <dbReference type="Google" id="ProtNLM"/>
    </source>
</evidence>
<gene>
    <name evidence="1" type="ORF">C1645_817918</name>
</gene>
<dbReference type="AlphaFoldDB" id="A0A397TDY7"/>
<protein>
    <recommendedName>
        <fullName evidence="3">Protein kinase domain-containing protein</fullName>
    </recommendedName>
</protein>
<proteinExistence type="predicted"/>
<evidence type="ECO:0000313" key="1">
    <source>
        <dbReference type="EMBL" id="RIA94537.1"/>
    </source>
</evidence>
<name>A0A397TDY7_9GLOM</name>
<accession>A0A397TDY7</accession>
<evidence type="ECO:0000313" key="2">
    <source>
        <dbReference type="Proteomes" id="UP000265703"/>
    </source>
</evidence>
<comment type="caution">
    <text evidence="1">The sequence shown here is derived from an EMBL/GenBank/DDBJ whole genome shotgun (WGS) entry which is preliminary data.</text>
</comment>
<reference evidence="1 2" key="1">
    <citation type="submission" date="2018-06" db="EMBL/GenBank/DDBJ databases">
        <title>Comparative genomics reveals the genomic features of Rhizophagus irregularis, R. cerebriforme, R. diaphanum and Gigaspora rosea, and their symbiotic lifestyle signature.</title>
        <authorList>
            <person name="Morin E."/>
            <person name="San Clemente H."/>
            <person name="Chen E.C.H."/>
            <person name="De La Providencia I."/>
            <person name="Hainaut M."/>
            <person name="Kuo A."/>
            <person name="Kohler A."/>
            <person name="Murat C."/>
            <person name="Tang N."/>
            <person name="Roy S."/>
            <person name="Loubradou J."/>
            <person name="Henrissat B."/>
            <person name="Grigoriev I.V."/>
            <person name="Corradi N."/>
            <person name="Roux C."/>
            <person name="Martin F.M."/>
        </authorList>
    </citation>
    <scope>NUCLEOTIDE SEQUENCE [LARGE SCALE GENOMIC DNA]</scope>
    <source>
        <strain evidence="1 2">DAOM 227022</strain>
    </source>
</reference>
<keyword evidence="2" id="KW-1185">Reference proteome</keyword>
<dbReference type="EMBL" id="QKYT01000079">
    <property type="protein sequence ID" value="RIA94537.1"/>
    <property type="molecule type" value="Genomic_DNA"/>
</dbReference>
<dbReference type="OrthoDB" id="2427518at2759"/>
<organism evidence="1 2">
    <name type="scientific">Glomus cerebriforme</name>
    <dbReference type="NCBI Taxonomy" id="658196"/>
    <lineage>
        <taxon>Eukaryota</taxon>
        <taxon>Fungi</taxon>
        <taxon>Fungi incertae sedis</taxon>
        <taxon>Mucoromycota</taxon>
        <taxon>Glomeromycotina</taxon>
        <taxon>Glomeromycetes</taxon>
        <taxon>Glomerales</taxon>
        <taxon>Glomeraceae</taxon>
        <taxon>Glomus</taxon>
    </lineage>
</organism>